<feature type="region of interest" description="Disordered" evidence="1">
    <location>
        <begin position="126"/>
        <end position="148"/>
    </location>
</feature>
<reference evidence="5 9" key="4">
    <citation type="submission" date="2018-08" db="EMBL/GenBank/DDBJ databases">
        <title>A genome reference for cultivated species of the human gut microbiota.</title>
        <authorList>
            <person name="Zou Y."/>
            <person name="Xue W."/>
            <person name="Luo G."/>
        </authorList>
    </citation>
    <scope>NUCLEOTIDE SEQUENCE [LARGE SCALE GENOMIC DNA]</scope>
    <source>
        <strain evidence="5 9">AF29-11BH</strain>
    </source>
</reference>
<evidence type="ECO:0000313" key="7">
    <source>
        <dbReference type="Proteomes" id="UP000220157"/>
    </source>
</evidence>
<evidence type="ECO:0000256" key="1">
    <source>
        <dbReference type="SAM" id="MobiDB-lite"/>
    </source>
</evidence>
<organism evidence="3 7">
    <name type="scientific">Faecalibacterium prausnitzii</name>
    <dbReference type="NCBI Taxonomy" id="853"/>
    <lineage>
        <taxon>Bacteria</taxon>
        <taxon>Bacillati</taxon>
        <taxon>Bacillota</taxon>
        <taxon>Clostridia</taxon>
        <taxon>Eubacteriales</taxon>
        <taxon>Oscillospiraceae</taxon>
        <taxon>Faecalibacterium</taxon>
    </lineage>
</organism>
<reference evidence="3" key="2">
    <citation type="submission" date="2017-07" db="EMBL/GenBank/DDBJ databases">
        <authorList>
            <person name="Sun Z.S."/>
            <person name="Albrecht U."/>
            <person name="Echele G."/>
            <person name="Lee C.C."/>
        </authorList>
    </citation>
    <scope>NUCLEOTIDE SEQUENCE</scope>
    <source>
        <strain evidence="2">CNCM I 4546</strain>
        <strain evidence="3">CNCM I 4573</strain>
    </source>
</reference>
<reference evidence="6 7" key="1">
    <citation type="journal article" date="2017" name="Front. Microbiol.">
        <title>New Insights into the Diversity of the Genus Faecalibacterium.</title>
        <authorList>
            <person name="Benevides L."/>
            <person name="Burman S."/>
            <person name="Martin R."/>
            <person name="Robert V."/>
            <person name="Thomas M."/>
            <person name="Miquel S."/>
            <person name="Chain F."/>
            <person name="Sokol H."/>
            <person name="Bermudez-Humaran L.G."/>
            <person name="Morrison M."/>
            <person name="Langella P."/>
            <person name="Azevedo V.A."/>
            <person name="Chatel J.M."/>
            <person name="Soares S."/>
        </authorList>
    </citation>
    <scope>NUCLEOTIDE SEQUENCE [LARGE SCALE GENOMIC DNA]</scope>
    <source>
        <strain evidence="2 6">CNCM I 4546</strain>
        <strain evidence="3 7">CNCM I 4573</strain>
    </source>
</reference>
<dbReference type="EMBL" id="PRLF01000003">
    <property type="protein sequence ID" value="RAW66499.1"/>
    <property type="molecule type" value="Genomic_DNA"/>
</dbReference>
<evidence type="ECO:0000313" key="6">
    <source>
        <dbReference type="Proteomes" id="UP000219901"/>
    </source>
</evidence>
<dbReference type="Proteomes" id="UP000220157">
    <property type="component" value="Unassembled WGS sequence"/>
</dbReference>
<evidence type="ECO:0000313" key="9">
    <source>
        <dbReference type="Proteomes" id="UP000260783"/>
    </source>
</evidence>
<evidence type="ECO:0008006" key="10">
    <source>
        <dbReference type="Google" id="ProtNLM"/>
    </source>
</evidence>
<protein>
    <recommendedName>
        <fullName evidence="10">Zinc-finger domain-containing protein</fullName>
    </recommendedName>
</protein>
<sequence>MELFDAKGCLSEEGLQALVGGQLDETQRLEAAEHLAYCDRCMDRYTALLTDDVLEQPPRSARGAVMGTIWIRLMQNTWGRAAVATVAAVLALTLWRAGTLEQILHTGQQLNTWLPQTTQQTEPELLGKPVNDKAPQPSTAPLGKPIEDKKQLTEKLSDALDALLHHSADTTEK</sequence>
<dbReference type="EMBL" id="NMTV01000037">
    <property type="protein sequence ID" value="PDX72845.1"/>
    <property type="molecule type" value="Genomic_DNA"/>
</dbReference>
<proteinExistence type="predicted"/>
<evidence type="ECO:0000313" key="4">
    <source>
        <dbReference type="EMBL" id="RAW66499.1"/>
    </source>
</evidence>
<evidence type="ECO:0000313" key="2">
    <source>
        <dbReference type="EMBL" id="PDX72845.1"/>
    </source>
</evidence>
<dbReference type="AlphaFoldDB" id="A0A2A7A9F5"/>
<accession>A0A2A7A9F5</accession>
<reference evidence="4 8" key="3">
    <citation type="submission" date="2018-02" db="EMBL/GenBank/DDBJ databases">
        <title>Complete genome sequencing of Faecalibacterium prausnitzii strains isolated from the human gut.</title>
        <authorList>
            <person name="Fitzgerald B.C."/>
            <person name="Shkoporov A.N."/>
            <person name="Ross P.R."/>
            <person name="Hill C."/>
        </authorList>
    </citation>
    <scope>NUCLEOTIDE SEQUENCE [LARGE SCALE GENOMIC DNA]</scope>
    <source>
        <strain evidence="4 8">APC924/119</strain>
    </source>
</reference>
<comment type="caution">
    <text evidence="3">The sequence shown here is derived from an EMBL/GenBank/DDBJ whole genome shotgun (WGS) entry which is preliminary data.</text>
</comment>
<gene>
    <name evidence="4" type="ORF">C4N21_04120</name>
    <name evidence="2" type="ORF">CGS55_06290</name>
    <name evidence="3" type="ORF">CGS56_07245</name>
    <name evidence="5" type="ORF">DWZ04_05840</name>
</gene>
<dbReference type="Proteomes" id="UP000260783">
    <property type="component" value="Unassembled WGS sequence"/>
</dbReference>
<dbReference type="EMBL" id="QVEW01000005">
    <property type="protein sequence ID" value="RGB98877.1"/>
    <property type="molecule type" value="Genomic_DNA"/>
</dbReference>
<evidence type="ECO:0000313" key="5">
    <source>
        <dbReference type="EMBL" id="RGB98877.1"/>
    </source>
</evidence>
<dbReference type="Proteomes" id="UP000219901">
    <property type="component" value="Unassembled WGS sequence"/>
</dbReference>
<dbReference type="GeneID" id="75068148"/>
<evidence type="ECO:0000313" key="8">
    <source>
        <dbReference type="Proteomes" id="UP000250550"/>
    </source>
</evidence>
<dbReference type="Proteomes" id="UP000250550">
    <property type="component" value="Unassembled WGS sequence"/>
</dbReference>
<evidence type="ECO:0000313" key="3">
    <source>
        <dbReference type="EMBL" id="PDX75777.1"/>
    </source>
</evidence>
<dbReference type="EMBL" id="NMTW01000030">
    <property type="protein sequence ID" value="PDX75777.1"/>
    <property type="molecule type" value="Genomic_DNA"/>
</dbReference>
<name>A0A2A7A9F5_9FIRM</name>
<dbReference type="RefSeq" id="WP_005923055.1">
    <property type="nucleotide sequence ID" value="NZ_CABKNH010000005.1"/>
</dbReference>